<accession>A0A0N5BTA5</accession>
<feature type="compositionally biased region" description="Basic and acidic residues" evidence="1">
    <location>
        <begin position="23"/>
        <end position="32"/>
    </location>
</feature>
<dbReference type="WBParaSite" id="SPAL_0000909200.1">
    <property type="protein sequence ID" value="SPAL_0000909200.1"/>
    <property type="gene ID" value="SPAL_0000909200"/>
</dbReference>
<organism evidence="2 3">
    <name type="scientific">Strongyloides papillosus</name>
    <name type="common">Intestinal threadworm</name>
    <dbReference type="NCBI Taxonomy" id="174720"/>
    <lineage>
        <taxon>Eukaryota</taxon>
        <taxon>Metazoa</taxon>
        <taxon>Ecdysozoa</taxon>
        <taxon>Nematoda</taxon>
        <taxon>Chromadorea</taxon>
        <taxon>Rhabditida</taxon>
        <taxon>Tylenchina</taxon>
        <taxon>Panagrolaimomorpha</taxon>
        <taxon>Strongyloidoidea</taxon>
        <taxon>Strongyloididae</taxon>
        <taxon>Strongyloides</taxon>
    </lineage>
</organism>
<keyword evidence="2" id="KW-1185">Reference proteome</keyword>
<dbReference type="AlphaFoldDB" id="A0A0N5BTA5"/>
<feature type="compositionally biased region" description="Low complexity" evidence="1">
    <location>
        <begin position="33"/>
        <end position="48"/>
    </location>
</feature>
<evidence type="ECO:0000256" key="1">
    <source>
        <dbReference type="SAM" id="MobiDB-lite"/>
    </source>
</evidence>
<reference evidence="3" key="1">
    <citation type="submission" date="2017-02" db="UniProtKB">
        <authorList>
            <consortium name="WormBaseParasite"/>
        </authorList>
    </citation>
    <scope>IDENTIFICATION</scope>
</reference>
<evidence type="ECO:0000313" key="2">
    <source>
        <dbReference type="Proteomes" id="UP000046392"/>
    </source>
</evidence>
<proteinExistence type="predicted"/>
<dbReference type="Proteomes" id="UP000046392">
    <property type="component" value="Unplaced"/>
</dbReference>
<sequence length="170" mass="19313">MELVRNKDRCELKQITHNSNIHGVHDTKDNFPKKSSYSSLKKSPSVQSSKPIVKLGRNRLMSPEVKSDETATASYTSFGIQSVVSMIPTPYTEEQKLEDMFSDEMSVSYILNQINRLEESYNSLLEESFGLDITIDELNESIAEVTKEMEMAASIFNEAMRDEEESEADQ</sequence>
<evidence type="ECO:0000313" key="3">
    <source>
        <dbReference type="WBParaSite" id="SPAL_0000909200.1"/>
    </source>
</evidence>
<name>A0A0N5BTA5_STREA</name>
<protein>
    <submittedName>
        <fullName evidence="3">Geminin</fullName>
    </submittedName>
</protein>
<feature type="region of interest" description="Disordered" evidence="1">
    <location>
        <begin position="21"/>
        <end position="48"/>
    </location>
</feature>